<evidence type="ECO:0000256" key="1">
    <source>
        <dbReference type="SAM" id="MobiDB-lite"/>
    </source>
</evidence>
<comment type="caution">
    <text evidence="2">The sequence shown here is derived from an EMBL/GenBank/DDBJ whole genome shotgun (WGS) entry which is preliminary data.</text>
</comment>
<dbReference type="AlphaFoldDB" id="A0A4D9D3J1"/>
<evidence type="ECO:0000313" key="2">
    <source>
        <dbReference type="EMBL" id="TFJ84947.1"/>
    </source>
</evidence>
<protein>
    <submittedName>
        <fullName evidence="2">Uncharacterized protein</fullName>
    </submittedName>
</protein>
<name>A0A4D9D3J1_9STRA</name>
<feature type="region of interest" description="Disordered" evidence="1">
    <location>
        <begin position="62"/>
        <end position="87"/>
    </location>
</feature>
<sequence length="277" mass="29843">MSFLRILDHDLDDPLFLRLFDSLGLNSHQEVELIHVLKRITTPMETLIARGRSREALAFLEKRQQQRQQLQRQPPQPPQPLAEEQARLSPHTCAAAPFPGPGPGVSGTRHIAPVQAAGQEKAAVPPLPSSSSCFHLRDPTVPSLAALTATPALVQGHASRQDAPARRVLVTFSSGRCQAAGGKRFLYSSHRASRTGEDAFVEEVQEQVRQWRDSGGERGGSEGEETYSVSVNYSPSGALKKTVWKVTAGGGRKEGGKGGGGEGKNTDFDVLANVSLL</sequence>
<evidence type="ECO:0000313" key="3">
    <source>
        <dbReference type="Proteomes" id="UP000355283"/>
    </source>
</evidence>
<keyword evidence="3" id="KW-1185">Reference proteome</keyword>
<dbReference type="Proteomes" id="UP000355283">
    <property type="component" value="Unassembled WGS sequence"/>
</dbReference>
<gene>
    <name evidence="2" type="ORF">NSK_003975</name>
</gene>
<organism evidence="2 3">
    <name type="scientific">Nannochloropsis salina CCMP1776</name>
    <dbReference type="NCBI Taxonomy" id="1027361"/>
    <lineage>
        <taxon>Eukaryota</taxon>
        <taxon>Sar</taxon>
        <taxon>Stramenopiles</taxon>
        <taxon>Ochrophyta</taxon>
        <taxon>Eustigmatophyceae</taxon>
        <taxon>Eustigmatales</taxon>
        <taxon>Monodopsidaceae</taxon>
        <taxon>Microchloropsis</taxon>
        <taxon>Microchloropsis salina</taxon>
    </lineage>
</organism>
<dbReference type="EMBL" id="SDOX01000017">
    <property type="protein sequence ID" value="TFJ84947.1"/>
    <property type="molecule type" value="Genomic_DNA"/>
</dbReference>
<accession>A0A4D9D3J1</accession>
<reference evidence="2 3" key="1">
    <citation type="submission" date="2019-01" db="EMBL/GenBank/DDBJ databases">
        <title>Nuclear Genome Assembly of the Microalgal Biofuel strain Nannochloropsis salina CCMP1776.</title>
        <authorList>
            <person name="Hovde B."/>
        </authorList>
    </citation>
    <scope>NUCLEOTIDE SEQUENCE [LARGE SCALE GENOMIC DNA]</scope>
    <source>
        <strain evidence="2 3">CCMP1776</strain>
    </source>
</reference>
<proteinExistence type="predicted"/>
<feature type="region of interest" description="Disordered" evidence="1">
    <location>
        <begin position="246"/>
        <end position="267"/>
    </location>
</feature>
<dbReference type="OrthoDB" id="198220at2759"/>